<evidence type="ECO:0000256" key="6">
    <source>
        <dbReference type="ARBA" id="ARBA00022525"/>
    </source>
</evidence>
<dbReference type="EMBL" id="JAOYEY010000051">
    <property type="protein sequence ID" value="MCV9888701.1"/>
    <property type="molecule type" value="Genomic_DNA"/>
</dbReference>
<dbReference type="InterPro" id="IPR017853">
    <property type="entry name" value="GH"/>
</dbReference>
<evidence type="ECO:0000256" key="10">
    <source>
        <dbReference type="ARBA" id="ARBA00038429"/>
    </source>
</evidence>
<keyword evidence="7 17" id="KW-0378">Hydrolase</keyword>
<evidence type="ECO:0000256" key="4">
    <source>
        <dbReference type="ARBA" id="ARBA00011738"/>
    </source>
</evidence>
<accession>A0ABT3DNR3</accession>
<dbReference type="SUPFAM" id="SSF51445">
    <property type="entry name" value="(Trans)glycosidases"/>
    <property type="match status" value="1"/>
</dbReference>
<dbReference type="SUPFAM" id="SSF49785">
    <property type="entry name" value="Galactose-binding domain-like"/>
    <property type="match status" value="1"/>
</dbReference>
<dbReference type="InterPro" id="IPR008979">
    <property type="entry name" value="Galactose-bd-like_sf"/>
</dbReference>
<dbReference type="EC" id="3.2.1.25" evidence="5"/>
<dbReference type="Gene3D" id="2.60.40.10">
    <property type="entry name" value="Immunoglobulins"/>
    <property type="match status" value="3"/>
</dbReference>
<name>A0ABT3DNR3_9BACI</name>
<organism evidence="17 18">
    <name type="scientific">Metabacillus halosaccharovorans</name>
    <dbReference type="NCBI Taxonomy" id="930124"/>
    <lineage>
        <taxon>Bacteria</taxon>
        <taxon>Bacillati</taxon>
        <taxon>Bacillota</taxon>
        <taxon>Bacilli</taxon>
        <taxon>Bacillales</taxon>
        <taxon>Bacillaceae</taxon>
        <taxon>Metabacillus</taxon>
    </lineage>
</organism>
<evidence type="ECO:0000256" key="11">
    <source>
        <dbReference type="ARBA" id="ARBA00041069"/>
    </source>
</evidence>
<evidence type="ECO:0000259" key="15">
    <source>
        <dbReference type="Pfam" id="PF17786"/>
    </source>
</evidence>
<comment type="similarity">
    <text evidence="10">Belongs to the glycosyl hydrolase 2 family. Beta-mannosidase B subfamily.</text>
</comment>
<dbReference type="RefSeq" id="WP_264144742.1">
    <property type="nucleotide sequence ID" value="NZ_JAOYEY010000051.1"/>
</dbReference>
<keyword evidence="8" id="KW-0325">Glycoprotein</keyword>
<gene>
    <name evidence="17" type="ORF">OIH86_23895</name>
</gene>
<evidence type="ECO:0000256" key="2">
    <source>
        <dbReference type="ARBA" id="ARBA00004613"/>
    </source>
</evidence>
<dbReference type="InterPro" id="IPR050887">
    <property type="entry name" value="Beta-mannosidase_GH2"/>
</dbReference>
<comment type="subunit">
    <text evidence="4">Homodimer.</text>
</comment>
<evidence type="ECO:0000256" key="3">
    <source>
        <dbReference type="ARBA" id="ARBA00004740"/>
    </source>
</evidence>
<evidence type="ECO:0000256" key="12">
    <source>
        <dbReference type="ARBA" id="ARBA00041614"/>
    </source>
</evidence>
<dbReference type="InterPro" id="IPR013783">
    <property type="entry name" value="Ig-like_fold"/>
</dbReference>
<feature type="domain" description="Beta-mannosidase Ig-fold" evidence="14">
    <location>
        <begin position="739"/>
        <end position="820"/>
    </location>
</feature>
<sequence>MEKINLNGSWVMRSLDGEKSLEASVPGSVMNDLLKHGEIDDPFYRDNERFAYDIASKDYEFSREFLVEENLLHYKNLVLKFEGLDTLSEIKINGKVIAKTNNMHRIYEFNIKPYLVIGKNKLEVTLFSPIQYISAKQKEEKLWGVVDAIEGYPHIRKGHSMFGWDWGPKIPDLGIWRGVSLLAWDTGRIDDVYVTQKHEENEVEVNVRVKVETSNSNDQVNLIVKMTNPSGREETFCMEHILKEEVITFNVTDPQLWWPNNYGEQPLYKIEVITSNEAGVIDQKVLNIGLRTIKVKHEPDQWGKSFEFEVNGLSIFAMGANYIPEDSLLARNSMERTKQLINDCVEANFNMIRVWGGGTYPEDYFFDLCDQKGIIVWQDFMFACSVYDLNDEFRTNVEQEVIDNVKRIRHHASLGIWCGNNEVEEAWVYWGDMPDEDYKHKADYIKLFEFIIPEMLKEIDPQTCYWSSSPSSGGGFNEPRNPNEGDMHYWEVWHGLKPFSEYEKFHFRFCSEFGFQSFPSMKTINTFTEPEDRNIFSHVMENHQKNGAANGKILFYLSENFLYPKDFDSLLYASQLLQAEAIKYGVEHWRRNRGRCMGSLYWQLNDCWPVASWSSLDYFGRWKALHYFAKNFYSPVLMSLREDGSDVEIHLTNDTLASIDTSIEWAIRKNTSEIIAQGTVKSVAKSLSAQQCERLSLGKYVSEENKRDTYLECKLFVKGEQVAVKTLLFTKPKHFSFLNPELTCEVTETTDTFEVAISSQAFAKYIELDLHEADCKFNDNYFDLSAGDVRTITVKKESLSKKLSLDSFKDQVKLRSVYDIA</sequence>
<comment type="catalytic activity">
    <reaction evidence="1">
        <text>Hydrolysis of terminal, non-reducing beta-D-mannose residues in beta-D-mannosides.</text>
        <dbReference type="EC" id="3.2.1.25"/>
    </reaction>
</comment>
<dbReference type="Pfam" id="PF17786">
    <property type="entry name" value="Mannosidase_ig"/>
    <property type="match status" value="1"/>
</dbReference>
<dbReference type="SUPFAM" id="SSF49303">
    <property type="entry name" value="beta-Galactosidase/glucuronidase domain"/>
    <property type="match status" value="2"/>
</dbReference>
<evidence type="ECO:0000256" key="1">
    <source>
        <dbReference type="ARBA" id="ARBA00000829"/>
    </source>
</evidence>
<dbReference type="Gene3D" id="2.60.120.260">
    <property type="entry name" value="Galactose-binding domain-like"/>
    <property type="match status" value="1"/>
</dbReference>
<feature type="domain" description="Mannosidase Ig/CBM-like" evidence="15">
    <location>
        <begin position="646"/>
        <end position="734"/>
    </location>
</feature>
<evidence type="ECO:0000256" key="7">
    <source>
        <dbReference type="ARBA" id="ARBA00022801"/>
    </source>
</evidence>
<dbReference type="Pfam" id="PF00703">
    <property type="entry name" value="Glyco_hydro_2"/>
    <property type="match status" value="1"/>
</dbReference>
<comment type="pathway">
    <text evidence="3">Glycan metabolism; N-glycan degradation.</text>
</comment>
<keyword evidence="18" id="KW-1185">Reference proteome</keyword>
<dbReference type="Pfam" id="PF22666">
    <property type="entry name" value="Glyco_hydro_2_N2"/>
    <property type="match status" value="1"/>
</dbReference>
<dbReference type="InterPro" id="IPR036156">
    <property type="entry name" value="Beta-gal/glucu_dom_sf"/>
</dbReference>
<dbReference type="Pfam" id="PF17753">
    <property type="entry name" value="Ig_mannosidase"/>
    <property type="match status" value="1"/>
</dbReference>
<keyword evidence="9" id="KW-0326">Glycosidase</keyword>
<comment type="subcellular location">
    <subcellularLocation>
        <location evidence="2">Secreted</location>
    </subcellularLocation>
</comment>
<evidence type="ECO:0000313" key="17">
    <source>
        <dbReference type="EMBL" id="MCV9888701.1"/>
    </source>
</evidence>
<dbReference type="GO" id="GO:0016787">
    <property type="term" value="F:hydrolase activity"/>
    <property type="evidence" value="ECO:0007669"/>
    <property type="project" value="UniProtKB-KW"/>
</dbReference>
<evidence type="ECO:0000259" key="14">
    <source>
        <dbReference type="Pfam" id="PF17753"/>
    </source>
</evidence>
<evidence type="ECO:0000256" key="5">
    <source>
        <dbReference type="ARBA" id="ARBA00012754"/>
    </source>
</evidence>
<dbReference type="PANTHER" id="PTHR43730">
    <property type="entry name" value="BETA-MANNOSIDASE"/>
    <property type="match status" value="1"/>
</dbReference>
<dbReference type="PANTHER" id="PTHR43730:SF1">
    <property type="entry name" value="BETA-MANNOSIDASE"/>
    <property type="match status" value="1"/>
</dbReference>
<evidence type="ECO:0000313" key="18">
    <source>
        <dbReference type="Proteomes" id="UP001526147"/>
    </source>
</evidence>
<evidence type="ECO:0000256" key="8">
    <source>
        <dbReference type="ARBA" id="ARBA00023180"/>
    </source>
</evidence>
<evidence type="ECO:0000256" key="9">
    <source>
        <dbReference type="ARBA" id="ARBA00023295"/>
    </source>
</evidence>
<comment type="caution">
    <text evidence="17">The sequence shown here is derived from an EMBL/GenBank/DDBJ whole genome shotgun (WGS) entry which is preliminary data.</text>
</comment>
<dbReference type="InterPro" id="IPR041447">
    <property type="entry name" value="Mannosidase_ig"/>
</dbReference>
<dbReference type="Gene3D" id="3.20.20.80">
    <property type="entry name" value="Glycosidases"/>
    <property type="match status" value="1"/>
</dbReference>
<keyword evidence="6" id="KW-0964">Secreted</keyword>
<dbReference type="InterPro" id="IPR041625">
    <property type="entry name" value="Beta-mannosidase_Ig"/>
</dbReference>
<evidence type="ECO:0000259" key="16">
    <source>
        <dbReference type="Pfam" id="PF22666"/>
    </source>
</evidence>
<dbReference type="InterPro" id="IPR054593">
    <property type="entry name" value="Beta-mannosidase-like_N2"/>
</dbReference>
<reference evidence="17 18" key="1">
    <citation type="submission" date="2022-10" db="EMBL/GenBank/DDBJ databases">
        <title>Draft genome assembly of moderately radiation resistant bacterium Metabacillus halosaccharovorans.</title>
        <authorList>
            <person name="Pal S."/>
            <person name="Gopinathan A."/>
        </authorList>
    </citation>
    <scope>NUCLEOTIDE SEQUENCE [LARGE SCALE GENOMIC DNA]</scope>
    <source>
        <strain evidence="17 18">VITHBRA001</strain>
    </source>
</reference>
<feature type="domain" description="Glycoside hydrolase family 2 immunoglobulin-like beta-sandwich" evidence="13">
    <location>
        <begin position="188"/>
        <end position="291"/>
    </location>
</feature>
<proteinExistence type="inferred from homology"/>
<dbReference type="Proteomes" id="UP001526147">
    <property type="component" value="Unassembled WGS sequence"/>
</dbReference>
<dbReference type="InterPro" id="IPR006102">
    <property type="entry name" value="Ig-like_GH2"/>
</dbReference>
<protein>
    <recommendedName>
        <fullName evidence="11">Beta-mannosidase B</fullName>
        <ecNumber evidence="5">3.2.1.25</ecNumber>
    </recommendedName>
    <alternativeName>
        <fullName evidence="12">Mannanase B</fullName>
    </alternativeName>
</protein>
<feature type="domain" description="Beta-mannosidase-like galactose-binding" evidence="16">
    <location>
        <begin position="10"/>
        <end position="177"/>
    </location>
</feature>
<evidence type="ECO:0000259" key="13">
    <source>
        <dbReference type="Pfam" id="PF00703"/>
    </source>
</evidence>